<proteinExistence type="predicted"/>
<name>A0A7D4XJZ6_9CAUD</name>
<organism evidence="2 3">
    <name type="scientific">Stenotrophomonas phage vB_SmaS-AXL_3</name>
    <dbReference type="NCBI Taxonomy" id="2740427"/>
    <lineage>
        <taxon>Viruses</taxon>
        <taxon>Duplodnaviria</taxon>
        <taxon>Heunggongvirae</taxon>
        <taxon>Uroviricota</taxon>
        <taxon>Caudoviricetes</taxon>
        <taxon>Axeltriavirus</taxon>
        <taxon>Axeltriavirus AXL3</taxon>
    </lineage>
</organism>
<evidence type="ECO:0000313" key="3">
    <source>
        <dbReference type="Proteomes" id="UP000509379"/>
    </source>
</evidence>
<gene>
    <name evidence="2" type="ORF">AXL3_43</name>
</gene>
<sequence length="300" mass="33602">MATAKKAATKKPAAKSKASDDTASKKTGTDMVKWDEELAKYADQSAAAEANAGTGLQSFSLRAGVLSLDDNPMPNNEMAVIVLDHIFENTFYLEEYDPDNPTPPSAYALGREESELRWHEESIPELEDGEKIAGELCSESSINQWGSADKGRGKACRNLRRLLMIPAGTINKKTGEFEMIEDEEHFATVKPAFMKLPPTSTTNWSNYVKQLAGSLRKPPFVIATRIKVVPDQKSQFKVTFEALEEMPEELFAVLMKRHKEAEQLIMQPYDMSERDEPREKPQRRGAKPAKKAAKKTSRKY</sequence>
<feature type="compositionally biased region" description="Basic residues" evidence="1">
    <location>
        <begin position="283"/>
        <end position="300"/>
    </location>
</feature>
<feature type="compositionally biased region" description="Basic and acidic residues" evidence="1">
    <location>
        <begin position="17"/>
        <end position="30"/>
    </location>
</feature>
<dbReference type="EMBL" id="MT536174">
    <property type="protein sequence ID" value="QKW95578.1"/>
    <property type="molecule type" value="Genomic_DNA"/>
</dbReference>
<reference evidence="2" key="1">
    <citation type="submission" date="2020-05" db="EMBL/GenBank/DDBJ databases">
        <title>Isolation and characterization of the novel bacteriophage AXL3 against Stenotrophomonas maltophilia.</title>
        <authorList>
            <person name="McCutcheon J.G."/>
            <person name="Lin A."/>
            <person name="Dennis J."/>
        </authorList>
    </citation>
    <scope>NUCLEOTIDE SEQUENCE [LARGE SCALE GENOMIC DNA]</scope>
</reference>
<accession>A0A7D4XJZ6</accession>
<feature type="region of interest" description="Disordered" evidence="1">
    <location>
        <begin position="1"/>
        <end position="30"/>
    </location>
</feature>
<evidence type="ECO:0000313" key="2">
    <source>
        <dbReference type="EMBL" id="QKW95578.1"/>
    </source>
</evidence>
<protein>
    <submittedName>
        <fullName evidence="2">Uncharacterized protein</fullName>
    </submittedName>
</protein>
<evidence type="ECO:0000256" key="1">
    <source>
        <dbReference type="SAM" id="MobiDB-lite"/>
    </source>
</evidence>
<dbReference type="Proteomes" id="UP000509379">
    <property type="component" value="Segment"/>
</dbReference>
<feature type="compositionally biased region" description="Basic and acidic residues" evidence="1">
    <location>
        <begin position="271"/>
        <end position="282"/>
    </location>
</feature>
<keyword evidence="3" id="KW-1185">Reference proteome</keyword>
<feature type="region of interest" description="Disordered" evidence="1">
    <location>
        <begin position="265"/>
        <end position="300"/>
    </location>
</feature>